<keyword evidence="1" id="KW-0732">Signal</keyword>
<organism evidence="2 3">
    <name type="scientific">Candidatus Cryptobacteroides faecavium</name>
    <dbReference type="NCBI Taxonomy" id="2840762"/>
    <lineage>
        <taxon>Bacteria</taxon>
        <taxon>Pseudomonadati</taxon>
        <taxon>Bacteroidota</taxon>
        <taxon>Bacteroidia</taxon>
        <taxon>Bacteroidales</taxon>
        <taxon>Candidatus Cryptobacteroides</taxon>
    </lineage>
</organism>
<feature type="chain" id="PRO_5039260039" description="Outer membrane protein beta-barrel domain-containing protein" evidence="1">
    <location>
        <begin position="20"/>
        <end position="170"/>
    </location>
</feature>
<gene>
    <name evidence="2" type="ORF">IAB82_00265</name>
</gene>
<feature type="signal peptide" evidence="1">
    <location>
        <begin position="1"/>
        <end position="19"/>
    </location>
</feature>
<reference evidence="2" key="1">
    <citation type="submission" date="2020-10" db="EMBL/GenBank/DDBJ databases">
        <authorList>
            <person name="Gilroy R."/>
        </authorList>
    </citation>
    <scope>NUCLEOTIDE SEQUENCE</scope>
    <source>
        <strain evidence="2">B2-22910</strain>
    </source>
</reference>
<evidence type="ECO:0000313" key="3">
    <source>
        <dbReference type="Proteomes" id="UP000823603"/>
    </source>
</evidence>
<evidence type="ECO:0000313" key="2">
    <source>
        <dbReference type="EMBL" id="MBO8470214.1"/>
    </source>
</evidence>
<dbReference type="AlphaFoldDB" id="A0A9D9IEA7"/>
<name>A0A9D9IEA7_9BACT</name>
<proteinExistence type="predicted"/>
<evidence type="ECO:0008006" key="4">
    <source>
        <dbReference type="Google" id="ProtNLM"/>
    </source>
</evidence>
<sequence length="170" mass="18488">MKKRIILAMVSFVSLCSLAEAQGKAQWPVSYRRGYRADIQTGVVLNLNGPSYVMTTSHGYSFGNGIFIGAGTGLYADTFAMGKNDVQYQIPVFAELKYNLTAGPVSPFVSVKAGGLYDCTLNSPGYMVRPSVGVDLWRVSISVGWDRTMYKYLGGMTGKSNVYIGLSCNF</sequence>
<dbReference type="EMBL" id="JADIMB010000001">
    <property type="protein sequence ID" value="MBO8470214.1"/>
    <property type="molecule type" value="Genomic_DNA"/>
</dbReference>
<accession>A0A9D9IEA7</accession>
<comment type="caution">
    <text evidence="2">The sequence shown here is derived from an EMBL/GenBank/DDBJ whole genome shotgun (WGS) entry which is preliminary data.</text>
</comment>
<evidence type="ECO:0000256" key="1">
    <source>
        <dbReference type="SAM" id="SignalP"/>
    </source>
</evidence>
<reference evidence="2" key="2">
    <citation type="journal article" date="2021" name="PeerJ">
        <title>Extensive microbial diversity within the chicken gut microbiome revealed by metagenomics and culture.</title>
        <authorList>
            <person name="Gilroy R."/>
            <person name="Ravi A."/>
            <person name="Getino M."/>
            <person name="Pursley I."/>
            <person name="Horton D.L."/>
            <person name="Alikhan N.F."/>
            <person name="Baker D."/>
            <person name="Gharbi K."/>
            <person name="Hall N."/>
            <person name="Watson M."/>
            <person name="Adriaenssens E.M."/>
            <person name="Foster-Nyarko E."/>
            <person name="Jarju S."/>
            <person name="Secka A."/>
            <person name="Antonio M."/>
            <person name="Oren A."/>
            <person name="Chaudhuri R.R."/>
            <person name="La Ragione R."/>
            <person name="Hildebrand F."/>
            <person name="Pallen M.J."/>
        </authorList>
    </citation>
    <scope>NUCLEOTIDE SEQUENCE</scope>
    <source>
        <strain evidence="2">B2-22910</strain>
    </source>
</reference>
<dbReference type="Proteomes" id="UP000823603">
    <property type="component" value="Unassembled WGS sequence"/>
</dbReference>
<protein>
    <recommendedName>
        <fullName evidence="4">Outer membrane protein beta-barrel domain-containing protein</fullName>
    </recommendedName>
</protein>